<evidence type="ECO:0000313" key="21">
    <source>
        <dbReference type="Proteomes" id="UP000076268"/>
    </source>
</evidence>
<comment type="catalytic activity">
    <reaction evidence="17">
        <text>Mg(2+)(out) + ATP + H2O = Mg(2+)(in) + ADP + phosphate + H(+)</text>
        <dbReference type="Rhea" id="RHEA:10260"/>
        <dbReference type="ChEBI" id="CHEBI:15377"/>
        <dbReference type="ChEBI" id="CHEBI:15378"/>
        <dbReference type="ChEBI" id="CHEBI:18420"/>
        <dbReference type="ChEBI" id="CHEBI:30616"/>
        <dbReference type="ChEBI" id="CHEBI:43474"/>
        <dbReference type="ChEBI" id="CHEBI:456216"/>
        <dbReference type="EC" id="7.2.2.14"/>
    </reaction>
</comment>
<evidence type="ECO:0000256" key="12">
    <source>
        <dbReference type="ARBA" id="ARBA00022842"/>
    </source>
</evidence>
<dbReference type="Proteomes" id="UP000076268">
    <property type="component" value="Unassembled WGS sequence"/>
</dbReference>
<dbReference type="SMART" id="SM00831">
    <property type="entry name" value="Cation_ATPase_N"/>
    <property type="match status" value="1"/>
</dbReference>
<evidence type="ECO:0000256" key="4">
    <source>
        <dbReference type="ARBA" id="ARBA00012786"/>
    </source>
</evidence>
<feature type="transmembrane region" description="Helical" evidence="18">
    <location>
        <begin position="79"/>
        <end position="95"/>
    </location>
</feature>
<name>A0A154BU73_ANASB</name>
<keyword evidence="6" id="KW-1003">Cell membrane</keyword>
<sequence length="838" mass="91786">MLRLNSALSDLFAGLKTDGRGLLDDDARKRLSRVGPNSLEQKRDVSDIEAFLRQFLNPLVMVLLFSGGLSFFLGEISGGLIISILVLFSVCLQFYHERRSMKAAANLSRQVAVHATAMRDGIKREIEMVNIVPGDIVFLSAGDIIPGDCRLIATKDLYVNQAALTGEAFPVEKKAVAAAQSAELLTDMDFAVFMGSSVTSGMGQAVVVSTGPATEIGHIAHVLSATPPPTAFEHGIKEFSLMLVKIVFLLVFVIFFLNAVLGKGFFDSFLFAVAVSVGLTPELLPMIMTINLANGAIAMAKKGVIVKWLASIQNFGSMDILCSDKTGTLTEGTFKLVSYQNSAGEPEDLVRLYAYLNSTLQSDIKNPLDLAITEAVHPDEASAYSKVDEIPFDFVRRMLSVVVASGDERLLIVKGAPESVMSNCNYYYKSGETPVFDETIKFAVQKQFEAESLQGHKVIAVAYKTVNPIQQSFGIEDEHDLIFLGTLSFFDPPKGSVAETLEALRGMGVAVKVLTGDNELITSRVCQDVGIPAERILMGSEMDRMSDEALGRVIDDVAIYARLTPVQKNRVISLLKRKGHVVGYIGDGINDAPSLRTADVGISVNNAVDVAKEAASIILLEKSLGALKDGVFEGRRTFANTMKYIMMGTSSNFGNMFSMAVAAVMVPYLPMLPVQILLNNLLYDMSQITIPTDAVDPSSIAKPRRWDMVFIRRFMLVFGPVSSVFDILTFGVLIVVFHASESVFQTAWFIESLATQILVIYVIRSRYSILSSRPSKWLMFTTLTCVVAGVIVPYTALGTFFGFTPLAMPYLFAIAALVMVYLVMVENIKRWFYHRYGW</sequence>
<evidence type="ECO:0000256" key="1">
    <source>
        <dbReference type="ARBA" id="ARBA00003954"/>
    </source>
</evidence>
<comment type="similarity">
    <text evidence="3">Belongs to the cation transport ATPase (P-type) (TC 3.A.3) family. Type IIIB subfamily.</text>
</comment>
<evidence type="ECO:0000256" key="18">
    <source>
        <dbReference type="SAM" id="Phobius"/>
    </source>
</evidence>
<keyword evidence="11" id="KW-0067">ATP-binding</keyword>
<dbReference type="Pfam" id="PF13246">
    <property type="entry name" value="Cation_ATPase"/>
    <property type="match status" value="1"/>
</dbReference>
<evidence type="ECO:0000256" key="10">
    <source>
        <dbReference type="ARBA" id="ARBA00022741"/>
    </source>
</evidence>
<keyword evidence="14 18" id="KW-1133">Transmembrane helix</keyword>
<comment type="caution">
    <text evidence="20">The sequence shown here is derived from an EMBL/GenBank/DDBJ whole genome shotgun (WGS) entry which is preliminary data.</text>
</comment>
<dbReference type="SFLD" id="SFLDG00002">
    <property type="entry name" value="C1.7:_P-type_atpase_like"/>
    <property type="match status" value="1"/>
</dbReference>
<dbReference type="EMBL" id="LSGP01000013">
    <property type="protein sequence ID" value="KYZ77447.1"/>
    <property type="molecule type" value="Genomic_DNA"/>
</dbReference>
<evidence type="ECO:0000256" key="2">
    <source>
        <dbReference type="ARBA" id="ARBA00004429"/>
    </source>
</evidence>
<evidence type="ECO:0000313" key="20">
    <source>
        <dbReference type="EMBL" id="KYZ77447.1"/>
    </source>
</evidence>
<dbReference type="InterPro" id="IPR006415">
    <property type="entry name" value="P-type_ATPase_IIIB"/>
</dbReference>
<dbReference type="Gene3D" id="3.40.1110.10">
    <property type="entry name" value="Calcium-transporting ATPase, cytoplasmic domain N"/>
    <property type="match status" value="1"/>
</dbReference>
<evidence type="ECO:0000256" key="9">
    <source>
        <dbReference type="ARBA" id="ARBA00022692"/>
    </source>
</evidence>
<dbReference type="InterPro" id="IPR059000">
    <property type="entry name" value="ATPase_P-type_domA"/>
</dbReference>
<feature type="transmembrane region" description="Helical" evidence="18">
    <location>
        <begin position="714"/>
        <end position="737"/>
    </location>
</feature>
<dbReference type="InterPro" id="IPR004014">
    <property type="entry name" value="ATPase_P-typ_cation-transptr_N"/>
</dbReference>
<dbReference type="InterPro" id="IPR044492">
    <property type="entry name" value="P_typ_ATPase_HD_dom"/>
</dbReference>
<evidence type="ECO:0000256" key="13">
    <source>
        <dbReference type="ARBA" id="ARBA00022967"/>
    </source>
</evidence>
<proteinExistence type="inferred from homology"/>
<keyword evidence="7" id="KW-0997">Cell inner membrane</keyword>
<evidence type="ECO:0000256" key="5">
    <source>
        <dbReference type="ARBA" id="ARBA00013555"/>
    </source>
</evidence>
<feature type="transmembrane region" description="Helical" evidence="18">
    <location>
        <begin position="807"/>
        <end position="825"/>
    </location>
</feature>
<dbReference type="Gene3D" id="3.40.50.1000">
    <property type="entry name" value="HAD superfamily/HAD-like"/>
    <property type="match status" value="1"/>
</dbReference>
<keyword evidence="15 18" id="KW-0472">Membrane</keyword>
<dbReference type="SUPFAM" id="SSF56784">
    <property type="entry name" value="HAD-like"/>
    <property type="match status" value="1"/>
</dbReference>
<dbReference type="InterPro" id="IPR023298">
    <property type="entry name" value="ATPase_P-typ_TM_dom_sf"/>
</dbReference>
<dbReference type="CDD" id="cd02077">
    <property type="entry name" value="P-type_ATPase_Mg"/>
    <property type="match status" value="1"/>
</dbReference>
<dbReference type="InterPro" id="IPR006068">
    <property type="entry name" value="ATPase_P-typ_cation-transptr_C"/>
</dbReference>
<dbReference type="InterPro" id="IPR036412">
    <property type="entry name" value="HAD-like_sf"/>
</dbReference>
<keyword evidence="9 18" id="KW-0812">Transmembrane</keyword>
<gene>
    <name evidence="20" type="ORF">AXX12_04875</name>
</gene>
<dbReference type="PRINTS" id="PR01836">
    <property type="entry name" value="MGATPASE"/>
</dbReference>
<evidence type="ECO:0000256" key="6">
    <source>
        <dbReference type="ARBA" id="ARBA00022475"/>
    </source>
</evidence>
<evidence type="ECO:0000256" key="8">
    <source>
        <dbReference type="ARBA" id="ARBA00022553"/>
    </source>
</evidence>
<evidence type="ECO:0000256" key="15">
    <source>
        <dbReference type="ARBA" id="ARBA00023136"/>
    </source>
</evidence>
<dbReference type="RefSeq" id="WP_066239814.1">
    <property type="nucleotide sequence ID" value="NZ_LSGP01000013.1"/>
</dbReference>
<dbReference type="Pfam" id="PF00689">
    <property type="entry name" value="Cation_ATPase_C"/>
    <property type="match status" value="1"/>
</dbReference>
<dbReference type="InterPro" id="IPR023299">
    <property type="entry name" value="ATPase_P-typ_cyto_dom_N"/>
</dbReference>
<keyword evidence="13" id="KW-1278">Translocase</keyword>
<evidence type="ECO:0000256" key="17">
    <source>
        <dbReference type="ARBA" id="ARBA00047295"/>
    </source>
</evidence>
<dbReference type="Pfam" id="PF00690">
    <property type="entry name" value="Cation_ATPase_N"/>
    <property type="match status" value="1"/>
</dbReference>
<dbReference type="PANTHER" id="PTHR42861">
    <property type="entry name" value="CALCIUM-TRANSPORTING ATPASE"/>
    <property type="match status" value="1"/>
</dbReference>
<feature type="domain" description="Cation-transporting P-type ATPase N-terminal" evidence="19">
    <location>
        <begin position="4"/>
        <end position="75"/>
    </location>
</feature>
<evidence type="ECO:0000259" key="19">
    <source>
        <dbReference type="SMART" id="SM00831"/>
    </source>
</evidence>
<reference evidence="20 21" key="1">
    <citation type="submission" date="2016-02" db="EMBL/GenBank/DDBJ databases">
        <title>Anaerosporomusa subterraneum gen. nov., sp. nov., a spore-forming obligate anaerobe isolated from saprolite.</title>
        <authorList>
            <person name="Choi J.K."/>
            <person name="Shah M."/>
            <person name="Yee N."/>
        </authorList>
    </citation>
    <scope>NUCLEOTIDE SEQUENCE [LARGE SCALE GENOMIC DNA]</scope>
    <source>
        <strain evidence="20 21">RU4</strain>
    </source>
</reference>
<keyword evidence="8" id="KW-0597">Phosphoprotein</keyword>
<evidence type="ECO:0000256" key="14">
    <source>
        <dbReference type="ARBA" id="ARBA00022989"/>
    </source>
</evidence>
<comment type="subcellular location">
    <subcellularLocation>
        <location evidence="2">Cell inner membrane</location>
        <topology evidence="2">Multi-pass membrane protein</topology>
    </subcellularLocation>
</comment>
<dbReference type="Pfam" id="PF00122">
    <property type="entry name" value="E1-E2_ATPase"/>
    <property type="match status" value="1"/>
</dbReference>
<dbReference type="NCBIfam" id="TIGR01524">
    <property type="entry name" value="ATPase-IIIB_Mg"/>
    <property type="match status" value="1"/>
</dbReference>
<protein>
    <recommendedName>
        <fullName evidence="5">Magnesium-transporting ATPase, P-type 1</fullName>
        <ecNumber evidence="4">7.2.2.14</ecNumber>
    </recommendedName>
    <alternativeName>
        <fullName evidence="16">Mg(2+) transport ATPase, P-type 1</fullName>
    </alternativeName>
</protein>
<organism evidence="20 21">
    <name type="scientific">Anaerosporomusa subterranea</name>
    <dbReference type="NCBI Taxonomy" id="1794912"/>
    <lineage>
        <taxon>Bacteria</taxon>
        <taxon>Bacillati</taxon>
        <taxon>Bacillota</taxon>
        <taxon>Negativicutes</taxon>
        <taxon>Acetonemataceae</taxon>
        <taxon>Anaerosporomusa</taxon>
    </lineage>
</organism>
<keyword evidence="12" id="KW-0460">Magnesium</keyword>
<dbReference type="AlphaFoldDB" id="A0A154BU73"/>
<dbReference type="STRING" id="1794912.AXX12_04875"/>
<dbReference type="Gene3D" id="2.70.150.10">
    <property type="entry name" value="Calcium-transporting ATPase, cytoplasmic transduction domain A"/>
    <property type="match status" value="1"/>
</dbReference>
<evidence type="ECO:0000256" key="3">
    <source>
        <dbReference type="ARBA" id="ARBA00008746"/>
    </source>
</evidence>
<dbReference type="OrthoDB" id="9760364at2"/>
<feature type="transmembrane region" description="Helical" evidence="18">
    <location>
        <begin position="777"/>
        <end position="801"/>
    </location>
</feature>
<dbReference type="SUPFAM" id="SSF81665">
    <property type="entry name" value="Calcium ATPase, transmembrane domain M"/>
    <property type="match status" value="1"/>
</dbReference>
<dbReference type="GO" id="GO:0005524">
    <property type="term" value="F:ATP binding"/>
    <property type="evidence" value="ECO:0007669"/>
    <property type="project" value="UniProtKB-KW"/>
</dbReference>
<dbReference type="InterPro" id="IPR008250">
    <property type="entry name" value="ATPase_P-typ_transduc_dom_A_sf"/>
</dbReference>
<comment type="function">
    <text evidence="1">Mediates magnesium influx to the cytosol.</text>
</comment>
<dbReference type="InterPro" id="IPR018303">
    <property type="entry name" value="ATPase_P-typ_P_site"/>
</dbReference>
<dbReference type="GO" id="GO:0016887">
    <property type="term" value="F:ATP hydrolysis activity"/>
    <property type="evidence" value="ECO:0007669"/>
    <property type="project" value="InterPro"/>
</dbReference>
<dbReference type="GO" id="GO:0015444">
    <property type="term" value="F:P-type magnesium transporter activity"/>
    <property type="evidence" value="ECO:0007669"/>
    <property type="project" value="UniProtKB-EC"/>
</dbReference>
<evidence type="ECO:0000256" key="7">
    <source>
        <dbReference type="ARBA" id="ARBA00022519"/>
    </source>
</evidence>
<dbReference type="PROSITE" id="PS00154">
    <property type="entry name" value="ATPASE_E1_E2"/>
    <property type="match status" value="1"/>
</dbReference>
<feature type="transmembrane region" description="Helical" evidence="18">
    <location>
        <begin position="743"/>
        <end position="765"/>
    </location>
</feature>
<dbReference type="InterPro" id="IPR023214">
    <property type="entry name" value="HAD_sf"/>
</dbReference>
<evidence type="ECO:0000256" key="11">
    <source>
        <dbReference type="ARBA" id="ARBA00022840"/>
    </source>
</evidence>
<dbReference type="SFLD" id="SFLDS00003">
    <property type="entry name" value="Haloacid_Dehalogenase"/>
    <property type="match status" value="1"/>
</dbReference>
<dbReference type="EC" id="7.2.2.14" evidence="4"/>
<evidence type="ECO:0000256" key="16">
    <source>
        <dbReference type="ARBA" id="ARBA00029806"/>
    </source>
</evidence>
<accession>A0A154BU73</accession>
<dbReference type="GO" id="GO:0005886">
    <property type="term" value="C:plasma membrane"/>
    <property type="evidence" value="ECO:0007669"/>
    <property type="project" value="UniProtKB-SubCell"/>
</dbReference>
<keyword evidence="10" id="KW-0547">Nucleotide-binding</keyword>
<dbReference type="InterPro" id="IPR001757">
    <property type="entry name" value="P_typ_ATPase"/>
</dbReference>
<dbReference type="Gene3D" id="1.20.1110.10">
    <property type="entry name" value="Calcium-transporting ATPase, transmembrane domain"/>
    <property type="match status" value="1"/>
</dbReference>
<feature type="transmembrane region" description="Helical" evidence="18">
    <location>
        <begin position="242"/>
        <end position="262"/>
    </location>
</feature>
<dbReference type="SFLD" id="SFLDF00027">
    <property type="entry name" value="p-type_atpase"/>
    <property type="match status" value="1"/>
</dbReference>
<keyword evidence="21" id="KW-1185">Reference proteome</keyword>
<dbReference type="NCBIfam" id="TIGR01494">
    <property type="entry name" value="ATPase_P-type"/>
    <property type="match status" value="2"/>
</dbReference>
<dbReference type="SUPFAM" id="SSF81653">
    <property type="entry name" value="Calcium ATPase, transduction domain A"/>
    <property type="match status" value="1"/>
</dbReference>